<comment type="caution">
    <text evidence="2">The sequence shown here is derived from an EMBL/GenBank/DDBJ whole genome shotgun (WGS) entry which is preliminary data.</text>
</comment>
<dbReference type="Proteomes" id="UP001500503">
    <property type="component" value="Unassembled WGS sequence"/>
</dbReference>
<feature type="region of interest" description="Disordered" evidence="1">
    <location>
        <begin position="108"/>
        <end position="131"/>
    </location>
</feature>
<organism evidence="2 3">
    <name type="scientific">Actinoallomurus oryzae</name>
    <dbReference type="NCBI Taxonomy" id="502180"/>
    <lineage>
        <taxon>Bacteria</taxon>
        <taxon>Bacillati</taxon>
        <taxon>Actinomycetota</taxon>
        <taxon>Actinomycetes</taxon>
        <taxon>Streptosporangiales</taxon>
        <taxon>Thermomonosporaceae</taxon>
        <taxon>Actinoallomurus</taxon>
    </lineage>
</organism>
<reference evidence="3" key="1">
    <citation type="journal article" date="2019" name="Int. J. Syst. Evol. Microbiol.">
        <title>The Global Catalogue of Microorganisms (GCM) 10K type strain sequencing project: providing services to taxonomists for standard genome sequencing and annotation.</title>
        <authorList>
            <consortium name="The Broad Institute Genomics Platform"/>
            <consortium name="The Broad Institute Genome Sequencing Center for Infectious Disease"/>
            <person name="Wu L."/>
            <person name="Ma J."/>
        </authorList>
    </citation>
    <scope>NUCLEOTIDE SEQUENCE [LARGE SCALE GENOMIC DNA]</scope>
    <source>
        <strain evidence="3">JCM 17933</strain>
    </source>
</reference>
<evidence type="ECO:0000313" key="3">
    <source>
        <dbReference type="Proteomes" id="UP001500503"/>
    </source>
</evidence>
<gene>
    <name evidence="2" type="ORF">GCM10023191_018370</name>
</gene>
<protein>
    <submittedName>
        <fullName evidence="2">Uncharacterized protein</fullName>
    </submittedName>
</protein>
<evidence type="ECO:0000256" key="1">
    <source>
        <dbReference type="SAM" id="MobiDB-lite"/>
    </source>
</evidence>
<keyword evidence="3" id="KW-1185">Reference proteome</keyword>
<evidence type="ECO:0000313" key="2">
    <source>
        <dbReference type="EMBL" id="GAA4488649.1"/>
    </source>
</evidence>
<name>A0ABP8PLC0_9ACTN</name>
<dbReference type="EMBL" id="BAABHF010000013">
    <property type="protein sequence ID" value="GAA4488649.1"/>
    <property type="molecule type" value="Genomic_DNA"/>
</dbReference>
<feature type="compositionally biased region" description="Polar residues" evidence="1">
    <location>
        <begin position="120"/>
        <end position="131"/>
    </location>
</feature>
<proteinExistence type="predicted"/>
<accession>A0ABP8PLC0</accession>
<sequence>MNRSEMVIIAISSHSCIAPDSRDRIGTIHIGCATGHTIADPDGTVRTASRFSVVKLRLALTRIPPAKMTKEIQQPLPGFGKSIAHRFFAHTLSVTLRDNAQATEPDEWGGIVAHTPQPSPASSHVTSPALV</sequence>
<dbReference type="RefSeq" id="WP_345460019.1">
    <property type="nucleotide sequence ID" value="NZ_BAABHF010000013.1"/>
</dbReference>